<dbReference type="Proteomes" id="UP000326903">
    <property type="component" value="Unassembled WGS sequence"/>
</dbReference>
<evidence type="ECO:0000313" key="6">
    <source>
        <dbReference type="Proteomes" id="UP000326903"/>
    </source>
</evidence>
<dbReference type="SUPFAM" id="SSF110738">
    <property type="entry name" value="Glycerate kinase I"/>
    <property type="match status" value="1"/>
</dbReference>
<dbReference type="PANTHER" id="PTHR21599">
    <property type="entry name" value="GLYCERATE KINASE"/>
    <property type="match status" value="1"/>
</dbReference>
<dbReference type="GO" id="GO:0008887">
    <property type="term" value="F:glycerate kinase activity"/>
    <property type="evidence" value="ECO:0007669"/>
    <property type="project" value="UniProtKB-UniRule"/>
</dbReference>
<dbReference type="Pfam" id="PF02595">
    <property type="entry name" value="Gly_kinase"/>
    <property type="match status" value="1"/>
</dbReference>
<dbReference type="RefSeq" id="WP_150412621.1">
    <property type="nucleotide sequence ID" value="NZ_VYQF01000001.1"/>
</dbReference>
<keyword evidence="3 4" id="KW-0418">Kinase</keyword>
<dbReference type="GO" id="GO:0031388">
    <property type="term" value="P:organic acid phosphorylation"/>
    <property type="evidence" value="ECO:0007669"/>
    <property type="project" value="UniProtKB-UniRule"/>
</dbReference>
<gene>
    <name evidence="5" type="ORF">FW778_00515</name>
</gene>
<reference evidence="5 6" key="1">
    <citation type="submission" date="2019-09" db="EMBL/GenBank/DDBJ databases">
        <title>Draft genome sequence of Ginsengibacter sp. BR5-29.</title>
        <authorList>
            <person name="Im W.-T."/>
        </authorList>
    </citation>
    <scope>NUCLEOTIDE SEQUENCE [LARGE SCALE GENOMIC DNA]</scope>
    <source>
        <strain evidence="5 6">BR5-29</strain>
    </source>
</reference>
<keyword evidence="2 4" id="KW-0808">Transferase</keyword>
<dbReference type="PIRSF" id="PIRSF006078">
    <property type="entry name" value="GlxK"/>
    <property type="match status" value="1"/>
</dbReference>
<keyword evidence="6" id="KW-1185">Reference proteome</keyword>
<dbReference type="Gene3D" id="3.90.1510.10">
    <property type="entry name" value="Glycerate kinase, domain 2"/>
    <property type="match status" value="1"/>
</dbReference>
<organism evidence="5 6">
    <name type="scientific">Ginsengibacter hankyongi</name>
    <dbReference type="NCBI Taxonomy" id="2607284"/>
    <lineage>
        <taxon>Bacteria</taxon>
        <taxon>Pseudomonadati</taxon>
        <taxon>Bacteroidota</taxon>
        <taxon>Chitinophagia</taxon>
        <taxon>Chitinophagales</taxon>
        <taxon>Chitinophagaceae</taxon>
        <taxon>Ginsengibacter</taxon>
    </lineage>
</organism>
<comment type="caution">
    <text evidence="5">The sequence shown here is derived from an EMBL/GenBank/DDBJ whole genome shotgun (WGS) entry which is preliminary data.</text>
</comment>
<dbReference type="InterPro" id="IPR018197">
    <property type="entry name" value="Glycerate_kinase_RE-like"/>
</dbReference>
<evidence type="ECO:0000256" key="4">
    <source>
        <dbReference type="PIRNR" id="PIRNR006078"/>
    </source>
</evidence>
<accession>A0A5J5IM46</accession>
<dbReference type="AlphaFoldDB" id="A0A5J5IM46"/>
<dbReference type="EMBL" id="VYQF01000001">
    <property type="protein sequence ID" value="KAA9040562.1"/>
    <property type="molecule type" value="Genomic_DNA"/>
</dbReference>
<evidence type="ECO:0000256" key="3">
    <source>
        <dbReference type="ARBA" id="ARBA00022777"/>
    </source>
</evidence>
<name>A0A5J5IM46_9BACT</name>
<dbReference type="NCBIfam" id="TIGR00045">
    <property type="entry name" value="glycerate kinase"/>
    <property type="match status" value="1"/>
</dbReference>
<dbReference type="InterPro" id="IPR036129">
    <property type="entry name" value="Glycerate_kinase_sf"/>
</dbReference>
<evidence type="ECO:0000313" key="5">
    <source>
        <dbReference type="EMBL" id="KAA9040562.1"/>
    </source>
</evidence>
<sequence length="386" mass="40723">MNILISPNAFKHSLNASEAARAIKEGLVQSKLDCTCECFPIGDGGDGTGFLIMEKCKGIPVNAVVHDPLGRKIHASFGLIEAGKTAVIEMATASGLRLLQPDELNPLEATSFGTGELIKNALDKGVKKIIVGMGGSATVDGGIGILKALGVRFLNADGRDLPSSPGYLSKLAAIDLSEIDKRVEECEVIVLCDVDNHLLGKHGSASVFGPQKGASYSSVQELDAALSRLSEVVLQNTGKDISELKYGGTAGGAAAGLYGLLNAKMVNGIDYFLQLTDFDLALEKCDLVITGEGSIDDQTMKGKGPFGVASRAKLKRLPVIGMAGKVPLIPDTNLRKYFDVLIPIGHQPLKMPTALAFTENNLIRTSREIGNLLVLGGLIGKREKKT</sequence>
<dbReference type="PANTHER" id="PTHR21599:SF0">
    <property type="entry name" value="GLYCERATE KINASE"/>
    <property type="match status" value="1"/>
</dbReference>
<protein>
    <submittedName>
        <fullName evidence="5">Glycerate kinase</fullName>
    </submittedName>
</protein>
<proteinExistence type="inferred from homology"/>
<dbReference type="Gene3D" id="3.40.50.10350">
    <property type="entry name" value="Glycerate kinase, domain 1"/>
    <property type="match status" value="1"/>
</dbReference>
<comment type="similarity">
    <text evidence="1 4">Belongs to the glycerate kinase type-1 family.</text>
</comment>
<dbReference type="InterPro" id="IPR018193">
    <property type="entry name" value="Glyc_kinase_flavodox-like_fold"/>
</dbReference>
<dbReference type="InterPro" id="IPR004381">
    <property type="entry name" value="Glycerate_kinase"/>
</dbReference>
<evidence type="ECO:0000256" key="2">
    <source>
        <dbReference type="ARBA" id="ARBA00022679"/>
    </source>
</evidence>
<evidence type="ECO:0000256" key="1">
    <source>
        <dbReference type="ARBA" id="ARBA00006284"/>
    </source>
</evidence>